<evidence type="ECO:0000256" key="1">
    <source>
        <dbReference type="SAM" id="Phobius"/>
    </source>
</evidence>
<comment type="caution">
    <text evidence="2">The sequence shown here is derived from an EMBL/GenBank/DDBJ whole genome shotgun (WGS) entry which is preliminary data.</text>
</comment>
<dbReference type="InterPro" id="IPR025470">
    <property type="entry name" value="DUF4321"/>
</dbReference>
<keyword evidence="1" id="KW-0812">Transmembrane</keyword>
<feature type="transmembrane region" description="Helical" evidence="1">
    <location>
        <begin position="57"/>
        <end position="84"/>
    </location>
</feature>
<dbReference type="Proteomes" id="UP000294545">
    <property type="component" value="Unassembled WGS sequence"/>
</dbReference>
<dbReference type="RefSeq" id="WP_243116964.1">
    <property type="nucleotide sequence ID" value="NZ_SMGQ01000011.1"/>
</dbReference>
<evidence type="ECO:0000313" key="3">
    <source>
        <dbReference type="Proteomes" id="UP000294545"/>
    </source>
</evidence>
<proteinExistence type="predicted"/>
<keyword evidence="3" id="KW-1185">Reference proteome</keyword>
<dbReference type="EMBL" id="SMGQ01000011">
    <property type="protein sequence ID" value="TCK98083.1"/>
    <property type="molecule type" value="Genomic_DNA"/>
</dbReference>
<evidence type="ECO:0000313" key="2">
    <source>
        <dbReference type="EMBL" id="TCK98083.1"/>
    </source>
</evidence>
<sequence length="87" mass="9760">MAYTRREKNNWALFLLLLAGIVLGSFFGELAEGSTYFNWLNYGGTFGMNTPFNLNLGVILLEFKIAFDITIASLLGIAIAIFVYRKI</sequence>
<dbReference type="AlphaFoldDB" id="A0A4R1N627"/>
<protein>
    <submittedName>
        <fullName evidence="2">Uncharacterized protein DUF4321</fullName>
    </submittedName>
</protein>
<keyword evidence="1" id="KW-0472">Membrane</keyword>
<keyword evidence="1" id="KW-1133">Transmembrane helix</keyword>
<reference evidence="2 3" key="1">
    <citation type="submission" date="2019-03" db="EMBL/GenBank/DDBJ databases">
        <title>Genomic Encyclopedia of Type Strains, Phase IV (KMG-IV): sequencing the most valuable type-strain genomes for metagenomic binning, comparative biology and taxonomic classification.</title>
        <authorList>
            <person name="Goeker M."/>
        </authorList>
    </citation>
    <scope>NUCLEOTIDE SEQUENCE [LARGE SCALE GENOMIC DNA]</scope>
    <source>
        <strain evidence="2 3">DSM 24176</strain>
    </source>
</reference>
<name>A0A4R1N627_9FIRM</name>
<gene>
    <name evidence="2" type="ORF">EDC19_0500</name>
</gene>
<accession>A0A4R1N627</accession>
<dbReference type="Pfam" id="PF14209">
    <property type="entry name" value="DUF4321"/>
    <property type="match status" value="1"/>
</dbReference>
<organism evidence="2 3">
    <name type="scientific">Natranaerovirga hydrolytica</name>
    <dbReference type="NCBI Taxonomy" id="680378"/>
    <lineage>
        <taxon>Bacteria</taxon>
        <taxon>Bacillati</taxon>
        <taxon>Bacillota</taxon>
        <taxon>Clostridia</taxon>
        <taxon>Lachnospirales</taxon>
        <taxon>Natranaerovirgaceae</taxon>
        <taxon>Natranaerovirga</taxon>
    </lineage>
</organism>